<feature type="compositionally biased region" description="Polar residues" evidence="1">
    <location>
        <begin position="387"/>
        <end position="409"/>
    </location>
</feature>
<protein>
    <submittedName>
        <fullName evidence="2">Uncharacterized protein</fullName>
    </submittedName>
</protein>
<name>A0AAX4K289_9TREE</name>
<feature type="compositionally biased region" description="Low complexity" evidence="1">
    <location>
        <begin position="339"/>
        <end position="356"/>
    </location>
</feature>
<evidence type="ECO:0000313" key="3">
    <source>
        <dbReference type="Proteomes" id="UP001355207"/>
    </source>
</evidence>
<feature type="compositionally biased region" description="Pro residues" evidence="1">
    <location>
        <begin position="149"/>
        <end position="160"/>
    </location>
</feature>
<proteinExistence type="predicted"/>
<evidence type="ECO:0000313" key="2">
    <source>
        <dbReference type="EMBL" id="WWC91224.1"/>
    </source>
</evidence>
<dbReference type="Proteomes" id="UP001355207">
    <property type="component" value="Chromosome 8"/>
</dbReference>
<feature type="compositionally biased region" description="Basic and acidic residues" evidence="1">
    <location>
        <begin position="133"/>
        <end position="147"/>
    </location>
</feature>
<dbReference type="RefSeq" id="XP_066077986.1">
    <property type="nucleotide sequence ID" value="XM_066221889.1"/>
</dbReference>
<feature type="compositionally biased region" description="Polar residues" evidence="1">
    <location>
        <begin position="361"/>
        <end position="374"/>
    </location>
</feature>
<dbReference type="Gene3D" id="6.10.140.1020">
    <property type="match status" value="1"/>
</dbReference>
<dbReference type="GeneID" id="91096835"/>
<evidence type="ECO:0000256" key="1">
    <source>
        <dbReference type="SAM" id="MobiDB-lite"/>
    </source>
</evidence>
<sequence length="638" mass="73332">MSRYSQALIIWQPKYLFFPPVQEPPPPKRIFRHVDLEEEEDVGVHMRTTRSFFGPIVSCLFQMQDHEYIFPQLFINDTFLRSIRNPPKYFSFDHHTYVYQFHPNILNKSELDLLHHQADEAYIEEIQEEEGPPEEKESSLESIDEKSPFLPPTPLSPPHSPGSRFNKPTKTVWKRKSPEAEPDDIFSINTDQPKRHKSNEDQSIDQWRVGKRPGFQGSFIAPKKVIHAEDEEEGGQSQPEHDRKSRKRTFSQSIHYSSEKVLKKPFKPPTRVLLKPKSPTSPPSDIFDTASTSTSPGLTTSTNDSTPSDKSHSLRTPSTNCFPLPKVDPYFPEFPTPPSMSTSTSSRTARTPTSKPFKTPMRTNRSTAPSPSTETTRHSNRKIIHPSSRSLSNENRNGNSRTRPSNQAEITKLEKEVLTMKQAIKYYDSPEDEKLKELVNIWRNAGRDIVEKLFMIIPKPMEYDHPSSSSVSPYSTNSTSRYNTNGYSTSTNYWKSSLYDDEFNSNDEQKNYLNNAHRNDKGELVDDDGIPLIQCESDKEMESFWESLVKESENVNKITSKTISREKICGSYQEWLTDVLLANSQSESDTTSIPLASESCTSEEKSQEWNYESLMKLYGIDPDLLGWDKVDEDWKMIE</sequence>
<dbReference type="AlphaFoldDB" id="A0AAX4K289"/>
<organism evidence="2 3">
    <name type="scientific">Kwoniella dendrophila CBS 6074</name>
    <dbReference type="NCBI Taxonomy" id="1295534"/>
    <lineage>
        <taxon>Eukaryota</taxon>
        <taxon>Fungi</taxon>
        <taxon>Dikarya</taxon>
        <taxon>Basidiomycota</taxon>
        <taxon>Agaricomycotina</taxon>
        <taxon>Tremellomycetes</taxon>
        <taxon>Tremellales</taxon>
        <taxon>Cryptococcaceae</taxon>
        <taxon>Kwoniella</taxon>
    </lineage>
</organism>
<reference evidence="2 3" key="1">
    <citation type="submission" date="2024-01" db="EMBL/GenBank/DDBJ databases">
        <title>Comparative genomics of Cryptococcus and Kwoniella reveals pathogenesis evolution and contrasting modes of karyotype evolution via chromosome fusion or intercentromeric recombination.</title>
        <authorList>
            <person name="Coelho M.A."/>
            <person name="David-Palma M."/>
            <person name="Shea T."/>
            <person name="Bowers K."/>
            <person name="McGinley-Smith S."/>
            <person name="Mohammad A.W."/>
            <person name="Gnirke A."/>
            <person name="Yurkov A.M."/>
            <person name="Nowrousian M."/>
            <person name="Sun S."/>
            <person name="Cuomo C.A."/>
            <person name="Heitman J."/>
        </authorList>
    </citation>
    <scope>NUCLEOTIDE SEQUENCE [LARGE SCALE GENOMIC DNA]</scope>
    <source>
        <strain evidence="2 3">CBS 6074</strain>
    </source>
</reference>
<accession>A0AAX4K289</accession>
<feature type="region of interest" description="Disordered" evidence="1">
    <location>
        <begin position="127"/>
        <end position="410"/>
    </location>
</feature>
<gene>
    <name evidence="2" type="ORF">L201_006166</name>
</gene>
<dbReference type="EMBL" id="CP144105">
    <property type="protein sequence ID" value="WWC91224.1"/>
    <property type="molecule type" value="Genomic_DNA"/>
</dbReference>
<feature type="compositionally biased region" description="Low complexity" evidence="1">
    <location>
        <begin position="289"/>
        <end position="302"/>
    </location>
</feature>
<keyword evidence="3" id="KW-1185">Reference proteome</keyword>